<organism evidence="1 2">
    <name type="scientific">Paraburkholderia denitrificans</name>
    <dbReference type="NCBI Taxonomy" id="694025"/>
    <lineage>
        <taxon>Bacteria</taxon>
        <taxon>Pseudomonadati</taxon>
        <taxon>Pseudomonadota</taxon>
        <taxon>Betaproteobacteria</taxon>
        <taxon>Burkholderiales</taxon>
        <taxon>Burkholderiaceae</taxon>
        <taxon>Paraburkholderia</taxon>
    </lineage>
</organism>
<reference evidence="2" key="1">
    <citation type="journal article" date="2019" name="Int. J. Syst. Evol. Microbiol.">
        <title>The Global Catalogue of Microorganisms (GCM) 10K type strain sequencing project: providing services to taxonomists for standard genome sequencing and annotation.</title>
        <authorList>
            <consortium name="The Broad Institute Genomics Platform"/>
            <consortium name="The Broad Institute Genome Sequencing Center for Infectious Disease"/>
            <person name="Wu L."/>
            <person name="Ma J."/>
        </authorList>
    </citation>
    <scope>NUCLEOTIDE SEQUENCE [LARGE SCALE GENOMIC DNA]</scope>
    <source>
        <strain evidence="2">CCUG 56042</strain>
    </source>
</reference>
<dbReference type="Proteomes" id="UP001596103">
    <property type="component" value="Unassembled WGS sequence"/>
</dbReference>
<sequence length="190" mass="21815">MIDRTTDEGPPGTEFLPSYSFHERHDSRPLCATPAEIIAAVEAIEMQDDRVTRALLAVRQLPARLCGRDDSEGTERFGFSTFTPLRRTQRELTLGLAGQFWRVGMQLATLHDADAFSRFVTPGNAKLVLRFLVLDRPDGLRTLRTETFVHCPDSHTRRRMTPYWWVIRLPSGWIRRRTLDAVHRMLQPGT</sequence>
<accession>A0ABW0J2W8</accession>
<dbReference type="EMBL" id="JBHSMP010000003">
    <property type="protein sequence ID" value="MFC5427367.1"/>
    <property type="molecule type" value="Genomic_DNA"/>
</dbReference>
<proteinExistence type="predicted"/>
<evidence type="ECO:0000313" key="1">
    <source>
        <dbReference type="EMBL" id="MFC5427367.1"/>
    </source>
</evidence>
<keyword evidence="2" id="KW-1185">Reference proteome</keyword>
<evidence type="ECO:0000313" key="2">
    <source>
        <dbReference type="Proteomes" id="UP001596103"/>
    </source>
</evidence>
<dbReference type="RefSeq" id="WP_377708737.1">
    <property type="nucleotide sequence ID" value="NZ_JBHSMP010000003.1"/>
</dbReference>
<name>A0ABW0J2W8_9BURK</name>
<gene>
    <name evidence="1" type="ORF">ACFPTO_00850</name>
</gene>
<comment type="caution">
    <text evidence="1">The sequence shown here is derived from an EMBL/GenBank/DDBJ whole genome shotgun (WGS) entry which is preliminary data.</text>
</comment>
<protein>
    <recommendedName>
        <fullName evidence="3">DUF2867 domain-containing protein</fullName>
    </recommendedName>
</protein>
<evidence type="ECO:0008006" key="3">
    <source>
        <dbReference type="Google" id="ProtNLM"/>
    </source>
</evidence>